<dbReference type="InterPro" id="IPR038354">
    <property type="entry name" value="VKOR_sf"/>
</dbReference>
<evidence type="ECO:0000256" key="5">
    <source>
        <dbReference type="ARBA" id="ARBA00022989"/>
    </source>
</evidence>
<gene>
    <name evidence="12" type="ORF">IRJ18_12540</name>
</gene>
<evidence type="ECO:0000256" key="4">
    <source>
        <dbReference type="ARBA" id="ARBA00022719"/>
    </source>
</evidence>
<keyword evidence="4" id="KW-0874">Quinone</keyword>
<evidence type="ECO:0000256" key="2">
    <source>
        <dbReference type="ARBA" id="ARBA00006214"/>
    </source>
</evidence>
<evidence type="ECO:0000259" key="11">
    <source>
        <dbReference type="PROSITE" id="PS50990"/>
    </source>
</evidence>
<keyword evidence="3 10" id="KW-0812">Transmembrane</keyword>
<dbReference type="Pfam" id="PF03412">
    <property type="entry name" value="Peptidase_C39"/>
    <property type="match status" value="1"/>
</dbReference>
<dbReference type="SUPFAM" id="SSF52833">
    <property type="entry name" value="Thioredoxin-like"/>
    <property type="match status" value="1"/>
</dbReference>
<keyword evidence="9" id="KW-0676">Redox-active center</keyword>
<name>A0ABR9XII5_9SPHI</name>
<dbReference type="InterPro" id="IPR036249">
    <property type="entry name" value="Thioredoxin-like_sf"/>
</dbReference>
<feature type="transmembrane region" description="Helical" evidence="10">
    <location>
        <begin position="286"/>
        <end position="306"/>
    </location>
</feature>
<dbReference type="PROSITE" id="PS50990">
    <property type="entry name" value="PEPTIDASE_C39"/>
    <property type="match status" value="1"/>
</dbReference>
<dbReference type="Pfam" id="PF07884">
    <property type="entry name" value="VKOR"/>
    <property type="match status" value="1"/>
</dbReference>
<protein>
    <submittedName>
        <fullName evidence="12">Thioredoxin domain-containing protein</fullName>
    </submittedName>
</protein>
<keyword evidence="13" id="KW-1185">Reference proteome</keyword>
<evidence type="ECO:0000256" key="9">
    <source>
        <dbReference type="ARBA" id="ARBA00023284"/>
    </source>
</evidence>
<keyword evidence="8" id="KW-1015">Disulfide bond</keyword>
<comment type="similarity">
    <text evidence="2">Belongs to the VKOR family.</text>
</comment>
<feature type="transmembrane region" description="Helical" evidence="10">
    <location>
        <begin position="174"/>
        <end position="193"/>
    </location>
</feature>
<keyword evidence="5 10" id="KW-1133">Transmembrane helix</keyword>
<dbReference type="InterPro" id="IPR005074">
    <property type="entry name" value="Peptidase_C39"/>
</dbReference>
<evidence type="ECO:0000313" key="13">
    <source>
        <dbReference type="Proteomes" id="UP000632774"/>
    </source>
</evidence>
<dbReference type="Pfam" id="PF13462">
    <property type="entry name" value="Thioredoxin_4"/>
    <property type="match status" value="1"/>
</dbReference>
<dbReference type="Gene3D" id="1.20.1440.130">
    <property type="entry name" value="VKOR domain"/>
    <property type="match status" value="1"/>
</dbReference>
<feature type="transmembrane region" description="Helical" evidence="10">
    <location>
        <begin position="227"/>
        <end position="250"/>
    </location>
</feature>
<dbReference type="Gene3D" id="3.40.30.10">
    <property type="entry name" value="Glutaredoxin"/>
    <property type="match status" value="1"/>
</dbReference>
<evidence type="ECO:0000256" key="10">
    <source>
        <dbReference type="SAM" id="Phobius"/>
    </source>
</evidence>
<proteinExistence type="inferred from homology"/>
<evidence type="ECO:0000256" key="7">
    <source>
        <dbReference type="ARBA" id="ARBA00023136"/>
    </source>
</evidence>
<dbReference type="Gene3D" id="3.90.70.10">
    <property type="entry name" value="Cysteine proteinases"/>
    <property type="match status" value="1"/>
</dbReference>
<feature type="transmembrane region" description="Helical" evidence="10">
    <location>
        <begin position="256"/>
        <end position="274"/>
    </location>
</feature>
<dbReference type="RefSeq" id="WP_194106540.1">
    <property type="nucleotide sequence ID" value="NZ_JADFFM010000001.1"/>
</dbReference>
<comment type="subcellular location">
    <subcellularLocation>
        <location evidence="1">Membrane</location>
        <topology evidence="1">Multi-pass membrane protein</topology>
    </subcellularLocation>
</comment>
<evidence type="ECO:0000256" key="6">
    <source>
        <dbReference type="ARBA" id="ARBA00023002"/>
    </source>
</evidence>
<keyword evidence="6" id="KW-0560">Oxidoreductase</keyword>
<feature type="transmembrane region" description="Helical" evidence="10">
    <location>
        <begin position="312"/>
        <end position="336"/>
    </location>
</feature>
<dbReference type="InterPro" id="IPR012336">
    <property type="entry name" value="Thioredoxin-like_fold"/>
</dbReference>
<organism evidence="12 13">
    <name type="scientific">Mucilaginibacter boryungensis</name>
    <dbReference type="NCBI Taxonomy" id="768480"/>
    <lineage>
        <taxon>Bacteria</taxon>
        <taxon>Pseudomonadati</taxon>
        <taxon>Bacteroidota</taxon>
        <taxon>Sphingobacteriia</taxon>
        <taxon>Sphingobacteriales</taxon>
        <taxon>Sphingobacteriaceae</taxon>
        <taxon>Mucilaginibacter</taxon>
    </lineage>
</organism>
<sequence>MLTFHQYGNTDAAIINLLKELGIRVSSKDVSSELEKHPDNPSMLAISDVLDWFQIPNAAYKVETNKITDVPTPFIAYTKRNNDFVTVKKIESNNVILADNKRSNYKLPIDEFKNNFNGVVLVAEVPEQGKFREQPVLDSFGVYKSPVAIVGLTIAFITTLLFRTNYLNNLNWQILTLTLFKSTGLITSVLLLIQSIDKNNPLVQTLCGGGSGKTDCNAILTSKAANVFTGLTWSEVGFFYFAATWLALLFGGQSTAVLNSLTLLNIFSLPYTIYSINYQARVAKQWCVFCLIIQGLLWLEFISFVTLLKQPFLLSATAIVTLLFSAIIPVTIWLLLKPLFLKVQQLTALKSQLQKFKYNRELFETALKEQPKYAIPSDEWSIVLGNVEASHIITMVSNPYCQPCSRAHAQVEEALNNLGNIQVRIVFVGNNIDEKDSKTRVHRHLMKLNALPDKTIIRSALHDWYEQKQKNYDEWVKVYPIPSSANINAQLAQQKKWVDIAEISATPTLLVNGYKLPKNYQLADLKYMLE</sequence>
<dbReference type="CDD" id="cd12921">
    <property type="entry name" value="VKOR_4"/>
    <property type="match status" value="1"/>
</dbReference>
<dbReference type="InterPro" id="IPR012932">
    <property type="entry name" value="VKOR"/>
</dbReference>
<reference evidence="12 13" key="1">
    <citation type="submission" date="2020-10" db="EMBL/GenBank/DDBJ databases">
        <title>Mucilaginibacter mali sp. nov., isolated from rhizosphere soil of apple orchard.</title>
        <authorList>
            <person name="Lee J.-S."/>
            <person name="Kim H.S."/>
            <person name="Kim J.-S."/>
        </authorList>
    </citation>
    <scope>NUCLEOTIDE SEQUENCE [LARGE SCALE GENOMIC DNA]</scope>
    <source>
        <strain evidence="12 13">KCTC 23157</strain>
    </source>
</reference>
<dbReference type="EMBL" id="JADFFM010000001">
    <property type="protein sequence ID" value="MBE9667191.1"/>
    <property type="molecule type" value="Genomic_DNA"/>
</dbReference>
<evidence type="ECO:0000256" key="1">
    <source>
        <dbReference type="ARBA" id="ARBA00004141"/>
    </source>
</evidence>
<feature type="transmembrane region" description="Helical" evidence="10">
    <location>
        <begin position="140"/>
        <end position="162"/>
    </location>
</feature>
<dbReference type="Proteomes" id="UP000632774">
    <property type="component" value="Unassembled WGS sequence"/>
</dbReference>
<evidence type="ECO:0000313" key="12">
    <source>
        <dbReference type="EMBL" id="MBE9667191.1"/>
    </source>
</evidence>
<accession>A0ABR9XII5</accession>
<keyword evidence="7 10" id="KW-0472">Membrane</keyword>
<comment type="caution">
    <text evidence="12">The sequence shown here is derived from an EMBL/GenBank/DDBJ whole genome shotgun (WGS) entry which is preliminary data.</text>
</comment>
<evidence type="ECO:0000256" key="3">
    <source>
        <dbReference type="ARBA" id="ARBA00022692"/>
    </source>
</evidence>
<feature type="domain" description="Peptidase C39" evidence="11">
    <location>
        <begin position="9"/>
        <end position="123"/>
    </location>
</feature>
<evidence type="ECO:0000256" key="8">
    <source>
        <dbReference type="ARBA" id="ARBA00023157"/>
    </source>
</evidence>